<gene>
    <name evidence="3" type="ORF">FXV77_21675</name>
</gene>
<evidence type="ECO:0000313" key="3">
    <source>
        <dbReference type="EMBL" id="TYR30811.1"/>
    </source>
</evidence>
<reference evidence="3 4" key="1">
    <citation type="submission" date="2019-08" db="EMBL/GenBank/DDBJ databases">
        <title>Phlebobacter frassis gen. nov. sp. nov., a new member of family Sphingobacteriaceae isolated from sand fly rearing media.</title>
        <authorList>
            <person name="Kakumanu M.L."/>
            <person name="Marayati B.F."/>
            <person name="Wada-Katsumata A."/>
            <person name="Wasserberg G."/>
            <person name="Schal C."/>
            <person name="Apperson C.S."/>
            <person name="Ponnusamy L."/>
        </authorList>
    </citation>
    <scope>NUCLEOTIDE SEQUENCE [LARGE SCALE GENOMIC DNA]</scope>
    <source>
        <strain evidence="3 4">SSI9</strain>
    </source>
</reference>
<sequence>MKNKPSVLNQPNVITQARYLFSDTEMKVLVFIIKNIQLLLNREGFEHNRTLFGEIDYKIFFHLNDIDEKETNLKRIKTAIKSLRQKDFEIDDGKRWLNVGLINYGEYQYDVKKWELQVSHKLMPYMVDIAKGYTEYQLQTILQLNKHAQRLYMMFSQFHGTGVFNINAEELRFKLALEDKYKKYRDFKNWVIIPAIEDINKLFEQGRSDVCITLKSDKKPRGNEDFDRTLEFRIAYTKRVYKQIEVEKEQYLRYTMNLLRSIFPNDDKYCNKLIGHLVQNKRLKPFGDRLKRIEDEAIETQNSLSYYGGLVRTIAKNDHNFYND</sequence>
<comment type="similarity">
    <text evidence="1">Belongs to the initiator RepB protein family.</text>
</comment>
<dbReference type="GO" id="GO:0003887">
    <property type="term" value="F:DNA-directed DNA polymerase activity"/>
    <property type="evidence" value="ECO:0007669"/>
    <property type="project" value="InterPro"/>
</dbReference>
<dbReference type="Pfam" id="PF21205">
    <property type="entry name" value="Rep3_C"/>
    <property type="match status" value="1"/>
</dbReference>
<dbReference type="RefSeq" id="WP_148921338.1">
    <property type="nucleotide sequence ID" value="NZ_VTAV01000032.1"/>
</dbReference>
<accession>A0A5D4GPN3</accession>
<evidence type="ECO:0000256" key="1">
    <source>
        <dbReference type="ARBA" id="ARBA00038283"/>
    </source>
</evidence>
<dbReference type="Gene3D" id="1.10.10.10">
    <property type="entry name" value="Winged helix-like DNA-binding domain superfamily/Winged helix DNA-binding domain"/>
    <property type="match status" value="2"/>
</dbReference>
<comment type="caution">
    <text evidence="3">The sequence shown here is derived from an EMBL/GenBank/DDBJ whole genome shotgun (WGS) entry which is preliminary data.</text>
</comment>
<dbReference type="Pfam" id="PF01051">
    <property type="entry name" value="Rep3_N"/>
    <property type="match status" value="1"/>
</dbReference>
<dbReference type="InterPro" id="IPR036390">
    <property type="entry name" value="WH_DNA-bd_sf"/>
</dbReference>
<proteinExistence type="inferred from homology"/>
<dbReference type="InterPro" id="IPR036388">
    <property type="entry name" value="WH-like_DNA-bd_sf"/>
</dbReference>
<dbReference type="AlphaFoldDB" id="A0A5D4GPN3"/>
<organism evidence="3 4">
    <name type="scientific">Sphingobacterium phlebotomi</name>
    <dbReference type="NCBI Taxonomy" id="2605433"/>
    <lineage>
        <taxon>Bacteria</taxon>
        <taxon>Pseudomonadati</taxon>
        <taxon>Bacteroidota</taxon>
        <taxon>Sphingobacteriia</taxon>
        <taxon>Sphingobacteriales</taxon>
        <taxon>Sphingobacteriaceae</taxon>
        <taxon>Sphingobacterium</taxon>
    </lineage>
</organism>
<keyword evidence="4" id="KW-1185">Reference proteome</keyword>
<feature type="domain" description="Initiator Rep protein WH1" evidence="2">
    <location>
        <begin position="10"/>
        <end position="155"/>
    </location>
</feature>
<evidence type="ECO:0000313" key="4">
    <source>
        <dbReference type="Proteomes" id="UP000322362"/>
    </source>
</evidence>
<dbReference type="GO" id="GO:0006270">
    <property type="term" value="P:DNA replication initiation"/>
    <property type="evidence" value="ECO:0007669"/>
    <property type="project" value="InterPro"/>
</dbReference>
<dbReference type="SUPFAM" id="SSF46785">
    <property type="entry name" value="Winged helix' DNA-binding domain"/>
    <property type="match status" value="2"/>
</dbReference>
<dbReference type="Proteomes" id="UP000322362">
    <property type="component" value="Unassembled WGS sequence"/>
</dbReference>
<dbReference type="EMBL" id="VTAV01000032">
    <property type="protein sequence ID" value="TYR30811.1"/>
    <property type="molecule type" value="Genomic_DNA"/>
</dbReference>
<evidence type="ECO:0000259" key="2">
    <source>
        <dbReference type="Pfam" id="PF01051"/>
    </source>
</evidence>
<protein>
    <submittedName>
        <fullName evidence="3">Replication initiation protein</fullName>
    </submittedName>
</protein>
<name>A0A5D4GPN3_9SPHI</name>
<dbReference type="InterPro" id="IPR000525">
    <property type="entry name" value="Initiator_Rep_WH1"/>
</dbReference>